<dbReference type="SUPFAM" id="SSF56784">
    <property type="entry name" value="HAD-like"/>
    <property type="match status" value="1"/>
</dbReference>
<dbReference type="CDD" id="cd07516">
    <property type="entry name" value="HAD_Pase"/>
    <property type="match status" value="1"/>
</dbReference>
<sequence>MSALIVSDIDGTLIDSRERIPSAVKESLAAAQRAGVSFVVATGRPARWIHPIIDQLYTPPTLCVCANGAVIYDPARDRITHRRELAPDAMRTVVRVAREALSDVGGCGVGVERAGVSAHDMSGELFVVTPDFVHSWESIEHSTVELDQVLARSAVKLLLRNDALTSEQMHRLVAPVVPADVAHVTYSMSDGLLEVMQPGVNKSSALDVVAQDLGVDPADAIAFGDMPNDLEMIRWAGTGVAMGNACDQLQRAADVVAPTNDQGGIAVVVREWLQG</sequence>
<reference evidence="1 2" key="1">
    <citation type="submission" date="2019-11" db="EMBL/GenBank/DDBJ databases">
        <authorList>
            <person name="Brisse S."/>
        </authorList>
    </citation>
    <scope>NUCLEOTIDE SEQUENCE [LARGE SCALE GENOMIC DNA]</scope>
    <source>
        <strain evidence="1">FRC0190</strain>
    </source>
</reference>
<dbReference type="KEGG" id="crf:FRC0190_02265"/>
<evidence type="ECO:0000313" key="2">
    <source>
        <dbReference type="Proteomes" id="UP000423525"/>
    </source>
</evidence>
<dbReference type="NCBIfam" id="TIGR00099">
    <property type="entry name" value="Cof-subfamily"/>
    <property type="match status" value="1"/>
</dbReference>
<dbReference type="AlphaFoldDB" id="A0A6I8MF20"/>
<dbReference type="InterPro" id="IPR036412">
    <property type="entry name" value="HAD-like_sf"/>
</dbReference>
<dbReference type="InterPro" id="IPR006379">
    <property type="entry name" value="HAD-SF_hydro_IIB"/>
</dbReference>
<dbReference type="GO" id="GO:0016791">
    <property type="term" value="F:phosphatase activity"/>
    <property type="evidence" value="ECO:0007669"/>
    <property type="project" value="TreeGrafter"/>
</dbReference>
<organism evidence="1 2">
    <name type="scientific">Corynebacterium rouxii</name>
    <dbReference type="NCBI Taxonomy" id="2719119"/>
    <lineage>
        <taxon>Bacteria</taxon>
        <taxon>Bacillati</taxon>
        <taxon>Actinomycetota</taxon>
        <taxon>Actinomycetes</taxon>
        <taxon>Mycobacteriales</taxon>
        <taxon>Corynebacteriaceae</taxon>
        <taxon>Corynebacterium</taxon>
    </lineage>
</organism>
<proteinExistence type="predicted"/>
<dbReference type="GO" id="GO:0005829">
    <property type="term" value="C:cytosol"/>
    <property type="evidence" value="ECO:0007669"/>
    <property type="project" value="TreeGrafter"/>
</dbReference>
<dbReference type="Gene3D" id="3.40.50.1000">
    <property type="entry name" value="HAD superfamily/HAD-like"/>
    <property type="match status" value="1"/>
</dbReference>
<protein>
    <submittedName>
        <fullName evidence="1">Cof-type HAD-IIB family hydrolase</fullName>
    </submittedName>
</protein>
<keyword evidence="1" id="KW-0378">Hydrolase</keyword>
<dbReference type="Pfam" id="PF08282">
    <property type="entry name" value="Hydrolase_3"/>
    <property type="match status" value="1"/>
</dbReference>
<dbReference type="NCBIfam" id="TIGR01484">
    <property type="entry name" value="HAD-SF-IIB"/>
    <property type="match status" value="1"/>
</dbReference>
<dbReference type="Proteomes" id="UP000423525">
    <property type="component" value="Chromosome"/>
</dbReference>
<dbReference type="EMBL" id="LR738855">
    <property type="protein sequence ID" value="VZH86355.1"/>
    <property type="molecule type" value="Genomic_DNA"/>
</dbReference>
<dbReference type="InterPro" id="IPR023214">
    <property type="entry name" value="HAD_sf"/>
</dbReference>
<gene>
    <name evidence="1" type="ORF">FRC0190_02265</name>
</gene>
<evidence type="ECO:0000313" key="1">
    <source>
        <dbReference type="EMBL" id="VZH86355.1"/>
    </source>
</evidence>
<dbReference type="GO" id="GO:0000287">
    <property type="term" value="F:magnesium ion binding"/>
    <property type="evidence" value="ECO:0007669"/>
    <property type="project" value="TreeGrafter"/>
</dbReference>
<dbReference type="SFLD" id="SFLDS00003">
    <property type="entry name" value="Haloacid_Dehalogenase"/>
    <property type="match status" value="1"/>
</dbReference>
<dbReference type="InterPro" id="IPR000150">
    <property type="entry name" value="Cof"/>
</dbReference>
<dbReference type="PANTHER" id="PTHR10000:SF8">
    <property type="entry name" value="HAD SUPERFAMILY HYDROLASE-LIKE, TYPE 3"/>
    <property type="match status" value="1"/>
</dbReference>
<accession>A0A6I8MF20</accession>
<dbReference type="PANTHER" id="PTHR10000">
    <property type="entry name" value="PHOSPHOSERINE PHOSPHATASE"/>
    <property type="match status" value="1"/>
</dbReference>
<dbReference type="SFLD" id="SFLDG01140">
    <property type="entry name" value="C2.B:_Phosphomannomutase_and_P"/>
    <property type="match status" value="1"/>
</dbReference>
<dbReference type="RefSeq" id="WP_155874360.1">
    <property type="nucleotide sequence ID" value="NZ_CP168248.1"/>
</dbReference>
<name>A0A6I8MF20_9CORY</name>
<dbReference type="Gene3D" id="3.30.1240.10">
    <property type="match status" value="1"/>
</dbReference>